<dbReference type="Pfam" id="PF00069">
    <property type="entry name" value="Pkinase"/>
    <property type="match status" value="1"/>
</dbReference>
<feature type="binding site" evidence="4">
    <location>
        <position position="62"/>
    </location>
    <ligand>
        <name>ATP</name>
        <dbReference type="ChEBI" id="CHEBI:30616"/>
    </ligand>
</feature>
<evidence type="ECO:0000256" key="4">
    <source>
        <dbReference type="PROSITE-ProRule" id="PRU10141"/>
    </source>
</evidence>
<keyword evidence="3" id="KW-0391">Immunity</keyword>
<dbReference type="InterPro" id="IPR036505">
    <property type="entry name" value="Amidase/PGRP_sf"/>
</dbReference>
<reference evidence="6 7" key="1">
    <citation type="submission" date="2015-12" db="EMBL/GenBank/DDBJ databases">
        <title>The genome of Folsomia candida.</title>
        <authorList>
            <person name="Faddeeva A."/>
            <person name="Derks M.F."/>
            <person name="Anvar Y."/>
            <person name="Smit S."/>
            <person name="Van Straalen N."/>
            <person name="Roelofs D."/>
        </authorList>
    </citation>
    <scope>NUCLEOTIDE SEQUENCE [LARGE SCALE GENOMIC DNA]</scope>
    <source>
        <strain evidence="6 7">VU population</strain>
        <tissue evidence="6">Whole body</tissue>
    </source>
</reference>
<sequence length="528" mass="60036">MESLITPRYNDDRILAAPARLVDHLPSKLHRLRPFSILLGSGHFGKVFLVRDPTDRKQYALKCIPIPNGRRAQVVHEVDILLKLEHVNIVKIHGAWPDTIEDKGYYDHFVCKGDDTSSSITTTTMSSQTSSESFRDEIFSRNQYSNKEIMFIKMEFCEGGTLQDYLDNRSSVVMTTVQIIFTQLLTVLEYLKKSSIVHNDIRPANVLFQDGLLKLADFGLGALRGDDLDGNRLDFSMENVKGLIKTRCSPYKSPETVFFGHTASTNKSDLYSVGVIMFRLLCTNQDKGNVWDLFDSEKVVELMTKLRGKWEEDFVNLVEKMVAFSPIDRPEVGSELFAKFIPRGIQDREDGNEMELCFVTRSEWGARPPKVPLDPLPLPVGMVIIIHSSRGEGYCSDDSACEGVMREIQDLHMDSNKWDDIGYQFVVGGNGRIYEGRGWTKAGAHTLHYNKISLGICLMGDFRLHLPPKIQMDATQRLIQYGVDHGHISESYELYGHRDVRKGFDSPGEYLYHEICTWPHKAEPKVLQ</sequence>
<dbReference type="Pfam" id="PF01510">
    <property type="entry name" value="Amidase_2"/>
    <property type="match status" value="1"/>
</dbReference>
<dbReference type="AlphaFoldDB" id="A0A226DFU4"/>
<dbReference type="EMBL" id="LNIX01000019">
    <property type="protein sequence ID" value="OXA44412.1"/>
    <property type="molecule type" value="Genomic_DNA"/>
</dbReference>
<dbReference type="SMART" id="SM00644">
    <property type="entry name" value="Ami_2"/>
    <property type="match status" value="1"/>
</dbReference>
<dbReference type="PANTHER" id="PTHR11022">
    <property type="entry name" value="PEPTIDOGLYCAN RECOGNITION PROTEIN"/>
    <property type="match status" value="1"/>
</dbReference>
<dbReference type="Proteomes" id="UP000198287">
    <property type="component" value="Unassembled WGS sequence"/>
</dbReference>
<dbReference type="Gene3D" id="3.30.200.20">
    <property type="entry name" value="Phosphorylase Kinase, domain 1"/>
    <property type="match status" value="1"/>
</dbReference>
<evidence type="ECO:0000256" key="1">
    <source>
        <dbReference type="ARBA" id="ARBA00007553"/>
    </source>
</evidence>
<dbReference type="GO" id="GO:0009253">
    <property type="term" value="P:peptidoglycan catabolic process"/>
    <property type="evidence" value="ECO:0007669"/>
    <property type="project" value="InterPro"/>
</dbReference>
<dbReference type="InterPro" id="IPR006619">
    <property type="entry name" value="PGRP_domain_met/bac"/>
</dbReference>
<dbReference type="InterPro" id="IPR011009">
    <property type="entry name" value="Kinase-like_dom_sf"/>
</dbReference>
<comment type="caution">
    <text evidence="6">The sequence shown here is derived from an EMBL/GenBank/DDBJ whole genome shotgun (WGS) entry which is preliminary data.</text>
</comment>
<dbReference type="InterPro" id="IPR002502">
    <property type="entry name" value="Amidase_domain"/>
</dbReference>
<dbReference type="InterPro" id="IPR015510">
    <property type="entry name" value="PGRP"/>
</dbReference>
<protein>
    <submittedName>
        <fullName evidence="6">Peptidoglycan-recognition protein SD</fullName>
    </submittedName>
</protein>
<accession>A0A226DFU4</accession>
<dbReference type="CDD" id="cd06583">
    <property type="entry name" value="PGRP"/>
    <property type="match status" value="1"/>
</dbReference>
<organism evidence="6 7">
    <name type="scientific">Folsomia candida</name>
    <name type="common">Springtail</name>
    <dbReference type="NCBI Taxonomy" id="158441"/>
    <lineage>
        <taxon>Eukaryota</taxon>
        <taxon>Metazoa</taxon>
        <taxon>Ecdysozoa</taxon>
        <taxon>Arthropoda</taxon>
        <taxon>Hexapoda</taxon>
        <taxon>Collembola</taxon>
        <taxon>Entomobryomorpha</taxon>
        <taxon>Isotomoidea</taxon>
        <taxon>Isotomidae</taxon>
        <taxon>Proisotominae</taxon>
        <taxon>Folsomia</taxon>
    </lineage>
</organism>
<dbReference type="Gene3D" id="3.40.80.10">
    <property type="entry name" value="Peptidoglycan recognition protein-like"/>
    <property type="match status" value="1"/>
</dbReference>
<dbReference type="PROSITE" id="PS00107">
    <property type="entry name" value="PROTEIN_KINASE_ATP"/>
    <property type="match status" value="1"/>
</dbReference>
<feature type="domain" description="Protein kinase" evidence="5">
    <location>
        <begin position="33"/>
        <end position="341"/>
    </location>
</feature>
<dbReference type="PROSITE" id="PS50011">
    <property type="entry name" value="PROTEIN_KINASE_DOM"/>
    <property type="match status" value="1"/>
</dbReference>
<proteinExistence type="inferred from homology"/>
<dbReference type="GO" id="GO:0008745">
    <property type="term" value="F:N-acetylmuramoyl-L-alanine amidase activity"/>
    <property type="evidence" value="ECO:0007669"/>
    <property type="project" value="InterPro"/>
</dbReference>
<keyword evidence="7" id="KW-1185">Reference proteome</keyword>
<evidence type="ECO:0000256" key="3">
    <source>
        <dbReference type="ARBA" id="ARBA00022859"/>
    </source>
</evidence>
<comment type="similarity">
    <text evidence="1">Belongs to the N-acetylmuramoyl-L-alanine amidase 2 family.</text>
</comment>
<dbReference type="STRING" id="158441.A0A226DFU4"/>
<gene>
    <name evidence="6" type="ORF">Fcan01_20568</name>
</gene>
<dbReference type="GO" id="GO:0008270">
    <property type="term" value="F:zinc ion binding"/>
    <property type="evidence" value="ECO:0007669"/>
    <property type="project" value="InterPro"/>
</dbReference>
<keyword evidence="4" id="KW-0067">ATP-binding</keyword>
<dbReference type="OrthoDB" id="10001926at2759"/>
<evidence type="ECO:0000256" key="2">
    <source>
        <dbReference type="ARBA" id="ARBA00022588"/>
    </source>
</evidence>
<dbReference type="GO" id="GO:0045087">
    <property type="term" value="P:innate immune response"/>
    <property type="evidence" value="ECO:0007669"/>
    <property type="project" value="UniProtKB-KW"/>
</dbReference>
<dbReference type="PANTHER" id="PTHR11022:SF41">
    <property type="entry name" value="PEPTIDOGLYCAN-RECOGNITION PROTEIN LC-RELATED"/>
    <property type="match status" value="1"/>
</dbReference>
<name>A0A226DFU4_FOLCA</name>
<dbReference type="SUPFAM" id="SSF56112">
    <property type="entry name" value="Protein kinase-like (PK-like)"/>
    <property type="match status" value="1"/>
</dbReference>
<dbReference type="PROSITE" id="PS00109">
    <property type="entry name" value="PROTEIN_KINASE_TYR"/>
    <property type="match status" value="1"/>
</dbReference>
<dbReference type="GO" id="GO:0004672">
    <property type="term" value="F:protein kinase activity"/>
    <property type="evidence" value="ECO:0007669"/>
    <property type="project" value="InterPro"/>
</dbReference>
<dbReference type="GO" id="GO:0005524">
    <property type="term" value="F:ATP binding"/>
    <property type="evidence" value="ECO:0007669"/>
    <property type="project" value="UniProtKB-UniRule"/>
</dbReference>
<dbReference type="FunFam" id="3.40.80.10:FF:000001">
    <property type="entry name" value="Peptidoglycan recognition protein 1"/>
    <property type="match status" value="1"/>
</dbReference>
<dbReference type="InterPro" id="IPR000719">
    <property type="entry name" value="Prot_kinase_dom"/>
</dbReference>
<dbReference type="InterPro" id="IPR017441">
    <property type="entry name" value="Protein_kinase_ATP_BS"/>
</dbReference>
<keyword evidence="4" id="KW-0547">Nucleotide-binding</keyword>
<evidence type="ECO:0000313" key="6">
    <source>
        <dbReference type="EMBL" id="OXA44412.1"/>
    </source>
</evidence>
<dbReference type="SMART" id="SM00701">
    <property type="entry name" value="PGRP"/>
    <property type="match status" value="1"/>
</dbReference>
<dbReference type="InterPro" id="IPR008266">
    <property type="entry name" value="Tyr_kinase_AS"/>
</dbReference>
<dbReference type="Gene3D" id="1.10.510.10">
    <property type="entry name" value="Transferase(Phosphotransferase) domain 1"/>
    <property type="match status" value="1"/>
</dbReference>
<evidence type="ECO:0000259" key="5">
    <source>
        <dbReference type="PROSITE" id="PS50011"/>
    </source>
</evidence>
<evidence type="ECO:0000313" key="7">
    <source>
        <dbReference type="Proteomes" id="UP000198287"/>
    </source>
</evidence>
<keyword evidence="2" id="KW-0399">Innate immunity</keyword>
<dbReference type="SUPFAM" id="SSF55846">
    <property type="entry name" value="N-acetylmuramoyl-L-alanine amidase-like"/>
    <property type="match status" value="1"/>
</dbReference>